<protein>
    <submittedName>
        <fullName evidence="2">Uncharacterized protein</fullName>
    </submittedName>
</protein>
<accession>A0A645IZB8</accession>
<dbReference type="AlphaFoldDB" id="A0A645IZB8"/>
<name>A0A645IZB8_9ZZZZ</name>
<evidence type="ECO:0000313" key="2">
    <source>
        <dbReference type="EMBL" id="MPN56785.1"/>
    </source>
</evidence>
<dbReference type="EMBL" id="VSSQ01127522">
    <property type="protein sequence ID" value="MPN56785.1"/>
    <property type="molecule type" value="Genomic_DNA"/>
</dbReference>
<feature type="region of interest" description="Disordered" evidence="1">
    <location>
        <begin position="51"/>
        <end position="76"/>
    </location>
</feature>
<gene>
    <name evidence="2" type="ORF">SDC9_204477</name>
</gene>
<reference evidence="2" key="1">
    <citation type="submission" date="2019-08" db="EMBL/GenBank/DDBJ databases">
        <authorList>
            <person name="Kucharzyk K."/>
            <person name="Murdoch R.W."/>
            <person name="Higgins S."/>
            <person name="Loffler F."/>
        </authorList>
    </citation>
    <scope>NUCLEOTIDE SEQUENCE</scope>
</reference>
<evidence type="ECO:0000256" key="1">
    <source>
        <dbReference type="SAM" id="MobiDB-lite"/>
    </source>
</evidence>
<sequence>MGADFRALLEQADRQLTTGGRRLLLDADRRGQPRRAAADDHDVVLHRIAIGTHDGAQNRSSARPKTASAPPITSAA</sequence>
<organism evidence="2">
    <name type="scientific">bioreactor metagenome</name>
    <dbReference type="NCBI Taxonomy" id="1076179"/>
    <lineage>
        <taxon>unclassified sequences</taxon>
        <taxon>metagenomes</taxon>
        <taxon>ecological metagenomes</taxon>
    </lineage>
</organism>
<proteinExistence type="predicted"/>
<comment type="caution">
    <text evidence="2">The sequence shown here is derived from an EMBL/GenBank/DDBJ whole genome shotgun (WGS) entry which is preliminary data.</text>
</comment>